<organism evidence="5 6">
    <name type="scientific">Croceitalea marina</name>
    <dbReference type="NCBI Taxonomy" id="1775166"/>
    <lineage>
        <taxon>Bacteria</taxon>
        <taxon>Pseudomonadati</taxon>
        <taxon>Bacteroidota</taxon>
        <taxon>Flavobacteriia</taxon>
        <taxon>Flavobacteriales</taxon>
        <taxon>Flavobacteriaceae</taxon>
        <taxon>Croceitalea</taxon>
    </lineage>
</organism>
<dbReference type="Gene3D" id="3.40.50.720">
    <property type="entry name" value="NAD(P)-binding Rossmann-like Domain"/>
    <property type="match status" value="1"/>
</dbReference>
<dbReference type="Pfam" id="PF01232">
    <property type="entry name" value="Mannitol_dh"/>
    <property type="match status" value="1"/>
</dbReference>
<dbReference type="Pfam" id="PF08125">
    <property type="entry name" value="Mannitol_dh_C"/>
    <property type="match status" value="1"/>
</dbReference>
<keyword evidence="1" id="KW-0560">Oxidoreductase</keyword>
<dbReference type="Gene3D" id="1.10.1040.10">
    <property type="entry name" value="N-(1-d-carboxylethyl)-l-norvaline Dehydrogenase, domain 2"/>
    <property type="match status" value="1"/>
</dbReference>
<evidence type="ECO:0000313" key="6">
    <source>
        <dbReference type="Proteomes" id="UP001597526"/>
    </source>
</evidence>
<name>A0ABW5MY97_9FLAO</name>
<gene>
    <name evidence="5" type="ORF">ACFSQJ_10535</name>
</gene>
<evidence type="ECO:0000313" key="5">
    <source>
        <dbReference type="EMBL" id="MFD2587370.1"/>
    </source>
</evidence>
<keyword evidence="2" id="KW-0520">NAD</keyword>
<comment type="caution">
    <text evidence="5">The sequence shown here is derived from an EMBL/GenBank/DDBJ whole genome shotgun (WGS) entry which is preliminary data.</text>
</comment>
<dbReference type="SUPFAM" id="SSF51735">
    <property type="entry name" value="NAD(P)-binding Rossmann-fold domains"/>
    <property type="match status" value="1"/>
</dbReference>
<proteinExistence type="predicted"/>
<dbReference type="PANTHER" id="PTHR30524">
    <property type="entry name" value="MANNITOL-1-PHOSPHATE 5-DEHYDROGENASE"/>
    <property type="match status" value="1"/>
</dbReference>
<keyword evidence="6" id="KW-1185">Reference proteome</keyword>
<feature type="domain" description="Mannitol dehydrogenase C-terminal" evidence="4">
    <location>
        <begin position="273"/>
        <end position="469"/>
    </location>
</feature>
<accession>A0ABW5MY97</accession>
<dbReference type="InterPro" id="IPR013131">
    <property type="entry name" value="Mannitol_DH_N"/>
</dbReference>
<feature type="domain" description="Mannitol dehydrogenase N-terminal" evidence="3">
    <location>
        <begin position="18"/>
        <end position="253"/>
    </location>
</feature>
<dbReference type="RefSeq" id="WP_377766908.1">
    <property type="nucleotide sequence ID" value="NZ_JBHULB010000013.1"/>
</dbReference>
<evidence type="ECO:0000256" key="2">
    <source>
        <dbReference type="ARBA" id="ARBA00023027"/>
    </source>
</evidence>
<dbReference type="InterPro" id="IPR008927">
    <property type="entry name" value="6-PGluconate_DH-like_C_sf"/>
</dbReference>
<reference evidence="6" key="1">
    <citation type="journal article" date="2019" name="Int. J. Syst. Evol. Microbiol.">
        <title>The Global Catalogue of Microorganisms (GCM) 10K type strain sequencing project: providing services to taxonomists for standard genome sequencing and annotation.</title>
        <authorList>
            <consortium name="The Broad Institute Genomics Platform"/>
            <consortium name="The Broad Institute Genome Sequencing Center for Infectious Disease"/>
            <person name="Wu L."/>
            <person name="Ma J."/>
        </authorList>
    </citation>
    <scope>NUCLEOTIDE SEQUENCE [LARGE SCALE GENOMIC DNA]</scope>
    <source>
        <strain evidence="6">KCTC 52368</strain>
    </source>
</reference>
<sequence length="482" mass="55500">MKIVKRENTDQNQEYPLRVLQFGGGNFLRAFVDWIFQQLNEQASFNGGVIVVKPTKKGDYLSLKSQEGLFHVVLDGIKEGGFSTEVSLVNVVQKIIHCYDEWGVFLETSKIPELRFIVSNTTEAGIRFNDQDNFSDAPPQEFPAKLTIWLYNRFTYFKGAAEKGCIFLPCELVEDNGKALRNTIVEYIEFWQLSEDFKKWILENNFFCSTLVDRIVSGYPSIRAEKIQTEIGFKDELLVAGEHYHSWVIQEEFELTKELPFHETNLNIELVKDLTPYREMKVRVLNGAHTAMVPIGYLMGLELVLDVMKDEDLSFFIEKLLLDEVAKTLEFSSKEISQFVNDVLNRFRNPVLRHQLISISLNSISKFSTRLLPTLKDYLKIEGQLPRRIVFSLSALLLFYKGNVNGQKIPLKDDASVLEFFKQAWKENTDEDNMLSAFVKKVLGKNELWGEDLNKVEGLAQMVEQNLSGMMGEGIKEYMKKL</sequence>
<dbReference type="EMBL" id="JBHULB010000013">
    <property type="protein sequence ID" value="MFD2587370.1"/>
    <property type="molecule type" value="Genomic_DNA"/>
</dbReference>
<dbReference type="Proteomes" id="UP001597526">
    <property type="component" value="Unassembled WGS sequence"/>
</dbReference>
<protein>
    <submittedName>
        <fullName evidence="5">Tagaturonate reductase</fullName>
    </submittedName>
</protein>
<evidence type="ECO:0000259" key="3">
    <source>
        <dbReference type="Pfam" id="PF01232"/>
    </source>
</evidence>
<evidence type="ECO:0000256" key="1">
    <source>
        <dbReference type="ARBA" id="ARBA00023002"/>
    </source>
</evidence>
<dbReference type="PANTHER" id="PTHR30524:SF0">
    <property type="entry name" value="ALTRONATE OXIDOREDUCTASE-RELATED"/>
    <property type="match status" value="1"/>
</dbReference>
<dbReference type="SUPFAM" id="SSF48179">
    <property type="entry name" value="6-phosphogluconate dehydrogenase C-terminal domain-like"/>
    <property type="match status" value="1"/>
</dbReference>
<dbReference type="InterPro" id="IPR013118">
    <property type="entry name" value="Mannitol_DH_C"/>
</dbReference>
<dbReference type="NCBIfam" id="NF002969">
    <property type="entry name" value="PRK03643.1"/>
    <property type="match status" value="1"/>
</dbReference>
<dbReference type="InterPro" id="IPR013328">
    <property type="entry name" value="6PGD_dom2"/>
</dbReference>
<evidence type="ECO:0000259" key="4">
    <source>
        <dbReference type="Pfam" id="PF08125"/>
    </source>
</evidence>
<dbReference type="InterPro" id="IPR036291">
    <property type="entry name" value="NAD(P)-bd_dom_sf"/>
</dbReference>